<keyword evidence="6 21" id="KW-0812">Transmembrane</keyword>
<dbReference type="InterPro" id="IPR001696">
    <property type="entry name" value="Na_channel_asu"/>
</dbReference>
<feature type="transmembrane region" description="Helical" evidence="21">
    <location>
        <begin position="1292"/>
        <end position="1312"/>
    </location>
</feature>
<dbReference type="PRINTS" id="PR00170">
    <property type="entry name" value="NACHANNEL"/>
</dbReference>
<feature type="coiled-coil region" evidence="22">
    <location>
        <begin position="434"/>
        <end position="472"/>
    </location>
</feature>
<feature type="transmembrane region" description="Helical" evidence="21">
    <location>
        <begin position="1338"/>
        <end position="1364"/>
    </location>
</feature>
<dbReference type="CDD" id="cd23767">
    <property type="entry name" value="IQCD"/>
    <property type="match status" value="1"/>
</dbReference>
<feature type="transmembrane region" description="Helical" evidence="21">
    <location>
        <begin position="1543"/>
        <end position="1561"/>
    </location>
</feature>
<evidence type="ECO:0000256" key="2">
    <source>
        <dbReference type="ARBA" id="ARBA00022448"/>
    </source>
</evidence>
<organism evidence="28 29">
    <name type="scientific">Lates calcarifer</name>
    <name type="common">Barramundi</name>
    <name type="synonym">Holocentrus calcarifer</name>
    <dbReference type="NCBI Taxonomy" id="8187"/>
    <lineage>
        <taxon>Eukaryota</taxon>
        <taxon>Metazoa</taxon>
        <taxon>Chordata</taxon>
        <taxon>Craniata</taxon>
        <taxon>Vertebrata</taxon>
        <taxon>Euteleostomi</taxon>
        <taxon>Actinopterygii</taxon>
        <taxon>Neopterygii</taxon>
        <taxon>Teleostei</taxon>
        <taxon>Neoteleostei</taxon>
        <taxon>Acanthomorphata</taxon>
        <taxon>Carangaria</taxon>
        <taxon>Carangaria incertae sedis</taxon>
        <taxon>Centropomidae</taxon>
        <taxon>Lates</taxon>
    </lineage>
</organism>
<feature type="transmembrane region" description="Helical" evidence="21">
    <location>
        <begin position="959"/>
        <end position="980"/>
    </location>
</feature>
<feature type="region of interest" description="Disordered" evidence="23">
    <location>
        <begin position="28"/>
        <end position="61"/>
    </location>
</feature>
<keyword evidence="29" id="KW-1185">Reference proteome</keyword>
<keyword evidence="8 21" id="KW-0851">Voltage-gated channel</keyword>
<evidence type="ECO:0000256" key="19">
    <source>
        <dbReference type="ARBA" id="ARBA00055248"/>
    </source>
</evidence>
<dbReference type="Pfam" id="PF00520">
    <property type="entry name" value="Ion_trans"/>
    <property type="match status" value="4"/>
</dbReference>
<feature type="transmembrane region" description="Helical" evidence="21">
    <location>
        <begin position="410"/>
        <end position="437"/>
    </location>
</feature>
<comment type="function">
    <text evidence="21">Mediates the voltage-dependent sodium ion permeability of excitable membranes. Assuming opened or closed conformations in response to the voltage difference across the membrane, the protein forms a sodium-selective channel through which Na(+) ions may pass in accordance with their electrochemical gradient.</text>
</comment>
<feature type="transmembrane region" description="Helical" evidence="21">
    <location>
        <begin position="1261"/>
        <end position="1280"/>
    </location>
</feature>
<keyword evidence="15 21" id="KW-0739">Sodium transport</keyword>
<evidence type="ECO:0000313" key="28">
    <source>
        <dbReference type="Ensembl" id="ENSLCAP00010001430.1"/>
    </source>
</evidence>
<feature type="transmembrane region" description="Helical" evidence="21">
    <location>
        <begin position="200"/>
        <end position="219"/>
    </location>
</feature>
<evidence type="ECO:0000256" key="23">
    <source>
        <dbReference type="SAM" id="MobiDB-lite"/>
    </source>
</evidence>
<evidence type="ECO:0000256" key="21">
    <source>
        <dbReference type="RuleBase" id="RU361132"/>
    </source>
</evidence>
<dbReference type="FunFam" id="1.10.238.10:FF:000002">
    <property type="entry name" value="Sodium channel protein"/>
    <property type="match status" value="1"/>
</dbReference>
<dbReference type="Pfam" id="PF24609">
    <property type="entry name" value="IQ_SCN5A_C"/>
    <property type="match status" value="1"/>
</dbReference>
<evidence type="ECO:0000256" key="13">
    <source>
        <dbReference type="ARBA" id="ARBA00023157"/>
    </source>
</evidence>
<dbReference type="GO" id="GO:0086010">
    <property type="term" value="P:membrane depolarization during action potential"/>
    <property type="evidence" value="ECO:0007669"/>
    <property type="project" value="TreeGrafter"/>
</dbReference>
<evidence type="ECO:0000256" key="15">
    <source>
        <dbReference type="ARBA" id="ARBA00023201"/>
    </source>
</evidence>
<evidence type="ECO:0000256" key="11">
    <source>
        <dbReference type="ARBA" id="ARBA00023065"/>
    </source>
</evidence>
<feature type="transmembrane region" description="Helical" evidence="21">
    <location>
        <begin position="129"/>
        <end position="155"/>
    </location>
</feature>
<comment type="similarity">
    <text evidence="18">Belongs to the sodium channel (TC 1.A.1.10) family. Nav1.4/SCN4A subfamily.</text>
</comment>
<dbReference type="SUPFAM" id="SSF81324">
    <property type="entry name" value="Voltage-gated potassium channels"/>
    <property type="match status" value="4"/>
</dbReference>
<feature type="compositionally biased region" description="Polar residues" evidence="23">
    <location>
        <begin position="1975"/>
        <end position="1989"/>
    </location>
</feature>
<evidence type="ECO:0000256" key="10">
    <source>
        <dbReference type="ARBA" id="ARBA00023053"/>
    </source>
</evidence>
<keyword evidence="22" id="KW-0175">Coiled coil</keyword>
<evidence type="ECO:0000256" key="1">
    <source>
        <dbReference type="ARBA" id="ARBA00004651"/>
    </source>
</evidence>
<dbReference type="CDD" id="cd13433">
    <property type="entry name" value="Na_channel_gate"/>
    <property type="match status" value="1"/>
</dbReference>
<keyword evidence="10 21" id="KW-0915">Sodium</keyword>
<dbReference type="Gene3D" id="1.20.5.1190">
    <property type="entry name" value="iswi atpase"/>
    <property type="match status" value="1"/>
</dbReference>
<protein>
    <recommendedName>
        <fullName evidence="21">Sodium channel protein</fullName>
    </recommendedName>
</protein>
<evidence type="ECO:0000256" key="6">
    <source>
        <dbReference type="ARBA" id="ARBA00022692"/>
    </source>
</evidence>
<dbReference type="InterPro" id="IPR010526">
    <property type="entry name" value="Na_trans_assoc_dom"/>
</dbReference>
<feature type="compositionally biased region" description="Basic and acidic residues" evidence="23">
    <location>
        <begin position="28"/>
        <end position="43"/>
    </location>
</feature>
<feature type="domain" description="Voltage-gated Na+ ion channel cytoplasmic" evidence="26">
    <location>
        <begin position="558"/>
        <end position="708"/>
    </location>
</feature>
<feature type="transmembrane region" description="Helical" evidence="21">
    <location>
        <begin position="824"/>
        <end position="848"/>
    </location>
</feature>
<dbReference type="Gene3D" id="1.10.287.70">
    <property type="match status" value="4"/>
</dbReference>
<feature type="domain" description="SCN5A-like C-terminal IQ motif" evidence="27">
    <location>
        <begin position="1909"/>
        <end position="1941"/>
    </location>
</feature>
<evidence type="ECO:0000256" key="9">
    <source>
        <dbReference type="ARBA" id="ARBA00022989"/>
    </source>
</evidence>
<feature type="domain" description="Sodium ion transport-associated" evidence="25">
    <location>
        <begin position="996"/>
        <end position="1215"/>
    </location>
</feature>
<feature type="transmembrane region" description="Helical" evidence="21">
    <location>
        <begin position="1573"/>
        <end position="1591"/>
    </location>
</feature>
<evidence type="ECO:0000256" key="17">
    <source>
        <dbReference type="ARBA" id="ARBA00036239"/>
    </source>
</evidence>
<dbReference type="Gene3D" id="1.10.238.10">
    <property type="entry name" value="EF-hand"/>
    <property type="match status" value="1"/>
</dbReference>
<keyword evidence="7" id="KW-0677">Repeat</keyword>
<feature type="transmembrane region" description="Helical" evidence="21">
    <location>
        <begin position="869"/>
        <end position="897"/>
    </location>
</feature>
<dbReference type="Gene3D" id="1.20.120.350">
    <property type="entry name" value="Voltage-gated potassium channels. Chain C"/>
    <property type="match status" value="4"/>
</dbReference>
<comment type="function">
    <text evidence="19">Pore-forming subunit of a voltage-gated sodium (Nav) channel that directly mediates the depolarizing phase of action potentials in excitable membranes. Navs, also called VGSCs (voltage-gated sodium channels) or VDSCs (voltage-dependent sodium channels), operate by switching between closed and open conformations depending on the voltage difference across the membrane. In the open conformation they allow Na(+) ions to selectively pass through the pore, along their electrochemical gradient. The influx of Na+ ions provokes membrane depolarization, initiating the propagation of electrical signals throughout cells and tissues.</text>
</comment>
<evidence type="ECO:0000259" key="25">
    <source>
        <dbReference type="Pfam" id="PF06512"/>
    </source>
</evidence>
<feature type="transmembrane region" description="Helical" evidence="21">
    <location>
        <begin position="1660"/>
        <end position="1688"/>
    </location>
</feature>
<keyword evidence="3 21" id="KW-0894">Sodium channel</keyword>
<dbReference type="Pfam" id="PF11933">
    <property type="entry name" value="Na_trans_cytopl"/>
    <property type="match status" value="1"/>
</dbReference>
<comment type="catalytic activity">
    <reaction evidence="17">
        <text>Na(+)(in) = Na(+)(out)</text>
        <dbReference type="Rhea" id="RHEA:34963"/>
        <dbReference type="ChEBI" id="CHEBI:29101"/>
    </reaction>
</comment>
<feature type="region of interest" description="Disordered" evidence="23">
    <location>
        <begin position="473"/>
        <end position="529"/>
    </location>
</feature>
<dbReference type="FunFam" id="1.20.120.350:FF:000004">
    <property type="entry name" value="Sodium channel protein"/>
    <property type="match status" value="1"/>
</dbReference>
<keyword evidence="11 21" id="KW-0406">Ion transport</keyword>
<keyword evidence="14" id="KW-0325">Glycoprotein</keyword>
<dbReference type="GO" id="GO:0019228">
    <property type="term" value="P:neuronal action potential"/>
    <property type="evidence" value="ECO:0007669"/>
    <property type="project" value="TreeGrafter"/>
</dbReference>
<accession>A0A4W6BSK4</accession>
<keyword evidence="12 21" id="KW-0472">Membrane</keyword>
<feature type="domain" description="Ion transport" evidence="24">
    <location>
        <begin position="1220"/>
        <end position="1493"/>
    </location>
</feature>
<dbReference type="GeneTree" id="ENSGT00940000163423"/>
<name>A0A4W6BSK4_LATCA</name>
<keyword evidence="5" id="KW-0597">Phosphoprotein</keyword>
<feature type="region of interest" description="Disordered" evidence="23">
    <location>
        <begin position="1132"/>
        <end position="1172"/>
    </location>
</feature>
<dbReference type="InterPro" id="IPR005821">
    <property type="entry name" value="Ion_trans_dom"/>
</dbReference>
<dbReference type="PANTHER" id="PTHR10037">
    <property type="entry name" value="VOLTAGE-GATED CATION CHANNEL CALCIUM AND SODIUM"/>
    <property type="match status" value="1"/>
</dbReference>
<evidence type="ECO:0000256" key="7">
    <source>
        <dbReference type="ARBA" id="ARBA00022737"/>
    </source>
</evidence>
<dbReference type="FunFam" id="1.20.120.350:FF:000002">
    <property type="entry name" value="Sodium channel protein"/>
    <property type="match status" value="1"/>
</dbReference>
<evidence type="ECO:0000256" key="20">
    <source>
        <dbReference type="ARBA" id="ARBA00064899"/>
    </source>
</evidence>
<evidence type="ECO:0000256" key="3">
    <source>
        <dbReference type="ARBA" id="ARBA00022461"/>
    </source>
</evidence>
<feature type="domain" description="Ion transport" evidence="24">
    <location>
        <begin position="758"/>
        <end position="978"/>
    </location>
</feature>
<feature type="domain" description="Ion transport" evidence="24">
    <location>
        <begin position="135"/>
        <end position="443"/>
    </location>
</feature>
<keyword evidence="2 21" id="KW-0813">Transport</keyword>
<evidence type="ECO:0000256" key="8">
    <source>
        <dbReference type="ARBA" id="ARBA00022882"/>
    </source>
</evidence>
<dbReference type="Proteomes" id="UP000314980">
    <property type="component" value="Unassembled WGS sequence"/>
</dbReference>
<dbReference type="FunFam" id="1.20.120.350:FF:000005">
    <property type="entry name" value="Sodium channel protein"/>
    <property type="match status" value="1"/>
</dbReference>
<feature type="transmembrane region" description="Helical" evidence="21">
    <location>
        <begin position="1603"/>
        <end position="1623"/>
    </location>
</feature>
<feature type="transmembrane region" description="Helical" evidence="21">
    <location>
        <begin position="1222"/>
        <end position="1240"/>
    </location>
</feature>
<evidence type="ECO:0000256" key="14">
    <source>
        <dbReference type="ARBA" id="ARBA00023180"/>
    </source>
</evidence>
<evidence type="ECO:0000256" key="18">
    <source>
        <dbReference type="ARBA" id="ARBA00038083"/>
    </source>
</evidence>
<evidence type="ECO:0000259" key="26">
    <source>
        <dbReference type="Pfam" id="PF11933"/>
    </source>
</evidence>
<dbReference type="InterPro" id="IPR043203">
    <property type="entry name" value="VGCC_Ca_Na"/>
</dbReference>
<dbReference type="GO" id="GO:0005248">
    <property type="term" value="F:voltage-gated sodium channel activity"/>
    <property type="evidence" value="ECO:0007669"/>
    <property type="project" value="InterPro"/>
</dbReference>
<keyword evidence="13" id="KW-1015">Disulfide bond</keyword>
<dbReference type="GO" id="GO:0001518">
    <property type="term" value="C:voltage-gated sodium channel complex"/>
    <property type="evidence" value="ECO:0007669"/>
    <property type="project" value="UniProtKB-UniRule"/>
</dbReference>
<dbReference type="FunFam" id="1.20.120.350:FF:000003">
    <property type="entry name" value="Voltage-dependent sodium channel"/>
    <property type="match status" value="1"/>
</dbReference>
<feature type="transmembrane region" description="Helical" evidence="21">
    <location>
        <begin position="231"/>
        <end position="252"/>
    </location>
</feature>
<feature type="compositionally biased region" description="Basic and acidic residues" evidence="23">
    <location>
        <begin position="1990"/>
        <end position="2015"/>
    </location>
</feature>
<dbReference type="Ensembl" id="ENSLCAT00010001492.1">
    <property type="protein sequence ID" value="ENSLCAP00010001430.1"/>
    <property type="gene ID" value="ENSLCAG00010000562.1"/>
</dbReference>
<evidence type="ECO:0000259" key="27">
    <source>
        <dbReference type="Pfam" id="PF24609"/>
    </source>
</evidence>
<dbReference type="FunFam" id="1.10.287.70:FF:000001">
    <property type="entry name" value="Sodium channel protein"/>
    <property type="match status" value="1"/>
</dbReference>
<feature type="transmembrane region" description="Helical" evidence="21">
    <location>
        <begin position="759"/>
        <end position="777"/>
    </location>
</feature>
<evidence type="ECO:0000256" key="5">
    <source>
        <dbReference type="ARBA" id="ARBA00022553"/>
    </source>
</evidence>
<feature type="transmembrane region" description="Helical" evidence="21">
    <location>
        <begin position="258"/>
        <end position="278"/>
    </location>
</feature>
<keyword evidence="9 21" id="KW-1133">Transmembrane helix</keyword>
<sequence>MAQLLVPPGPDSFRPFVPESLAAIERRIAEEEARRPRAERRSDSDDENGPKPNSDLEAGKSLPFIYGDIPPHLVSTPLEDLDPFYSNQKTFIVLNRGKAIFRFNATPALYLLSPFNPLRRIAIRKCSIVFLNLVHTMFSMLIMFTILTNCAFMTLSNPPEWAKNVEYTFTGIYTFESLIKILARGFCVGKFSFLRDPWNWLDFSVILMAYVTEFVDLGNVSALRTFRVLRALKTISVIPGLKTIVGALIQSVKKLSDVMILTVFCLSVFALIGLQLFMGNLRQKCVRLPVASNATDSSNITADDNSLMDINITFVQNTTTNSFNWTEYISDENNYYYLPGRRDALLCGNGSGAGLCPEGFLCIKAGRNPDYGYTSFDTFSWAFLSLFRLMTQDYWENLYQQTLRAAGKPYMIFFVLVIFLGSFYLVNLILAVVAMAYDEQNQATIEEAQQKEEEFQAMLEQLKRQQEEAQAGHSSFSVALGGPTSESSSGTSKLSSKSAKERRNRRKKRKQREEEEERGGRKFHKSESEDSIKRSSFRFSIDANRLSYEKRCSSPNQSLLSIRGSLLSPRRNSRASLFSFRGRARDMGSENDFADDEHSTFEESDSRRGSLFLPRRLERRCSAVSQTSLGAPRIMLPANGKMHCTVDCNGVVSLVGGTSVTTSPVGLLLPEGTTTDTELKKRRSGFHQPSMDYLDEPGGRQRAMSVASILTNTMEELEESRQKCPPCWYRFANTCLIWDCCPAWLKIKEVVNMVVMDPFVDLAITICIVLNTLFMAMEHYPMTKEFNTVLSVGNLVFTGIFTAEMCFKIIALDPYYYFQEGWNIFDGIIVSLSLMELGLANVEGLSVLRSFRLLRVFKLAKSWPTLNMLIKIIGNSVGALGNLTLVLAIIVFIFAVVGMQLFGKSYKECVCKISDDCQLPRWHMHDFFHSFLIVFRVLCGEWIETMWDCMEVAGQTMCLIVFMMVMVIGNLVVWAGFIFLCHTSFSADNLAATDDDSEMNNLQIAVGRIQRGIAFVKATVRQFLQSLCFGGGGKGSGLAEESKPLDELHSNGKGNCISNHTSVEITKDPSGVYMTEGNGRPGGGLVVGVGAGGDTTVKYPIEECDYMSFIHNPSLTVTVPIAVGESDFENLNTEDFSSDSSDVEGSKEPLSSSEGSTVDIRPPGDGVDSVELEPEESLDPEACFTEGCVRRFQCCQVNEEGSNYKSWWTLRKTCFIIVEHNWFESFIIFMILLSSGALAFEDIYIEQRRTIKTMLEYADKVFTYVFILEMLLKWVAYGFVKYFTNAWCWLDFLIVDVSLVSLVANALGYSELSAIKSLRTLRALRPLRALSRFEGMRVVVNALLGAIPSIMNVLLVCLIFWLIFSIMGVNLFAGKYYYCVNTTTDEIFPISIVNNKSDCLNLVNDSARWKNVKINFDNVGAGYLALLQVATFKGWMDIMYAAVDSRDVSLYPKYEVNLYMYLYFVIFIIFGSFFTLNLFIGVIIDNFNQQKKKISCQDIFMTEEQKKYYNAMKKLGSKKPQKPIPRPTNAFQGCVFDCITKQAFDIVIMILICLNMVTMMVETDDQTPEMDKILYWINLVFIVLFTGECVLKMISLRHYYFTIGWNIFDFVVVILSIVGMFLSEVIEKYFVSPTLFRVIRLARIGRILRLIKGAKGIRTLLFALMMSLPALFNIGLLLFLVMFIYAIFGMSNFAYVKREAGIDDMFNFETFGNSMICLFQITTSAGWDGLLAPILNKREPDCDSQMEHPGNSYKGNCGNPSVGIFFFVSYIIICFLIVVNMYIAVILENFSVATEESAEPLSEDDFEMFYEVWERFDPDATQFMEYSKLSDFADALDPPLRMPKPNMIQLISMDLPMVSGERIHCLDILFAFTKRVLGEGGEMDVLRGQMEERFMASNPSKVSYEPITTTLRRKQEDMSAIVIQRAFRRYMIRLAMKKASALYKEQLKEGIRDPDKDVMVISKFNENSTSDKTDMTPSTASPPSYNSVTKSDKDKYEKENREKENKVKDLKDRKK</sequence>
<feature type="compositionally biased region" description="Low complexity" evidence="23">
    <location>
        <begin position="480"/>
        <end position="497"/>
    </location>
</feature>
<feature type="transmembrane region" description="Helical" evidence="21">
    <location>
        <begin position="789"/>
        <end position="812"/>
    </location>
</feature>
<dbReference type="Pfam" id="PF06512">
    <property type="entry name" value="Na_trans_assoc"/>
    <property type="match status" value="1"/>
</dbReference>
<dbReference type="InterPro" id="IPR024583">
    <property type="entry name" value="Na_trans_cytopl"/>
</dbReference>
<feature type="transmembrane region" description="Helical" evidence="21">
    <location>
        <begin position="1460"/>
        <end position="1484"/>
    </location>
</feature>
<evidence type="ECO:0000256" key="16">
    <source>
        <dbReference type="ARBA" id="ARBA00023303"/>
    </source>
</evidence>
<dbReference type="InterPro" id="IPR027359">
    <property type="entry name" value="Volt_channel_dom_sf"/>
</dbReference>
<evidence type="ECO:0000256" key="4">
    <source>
        <dbReference type="ARBA" id="ARBA00022475"/>
    </source>
</evidence>
<feature type="domain" description="Ion transport" evidence="24">
    <location>
        <begin position="1542"/>
        <end position="1797"/>
    </location>
</feature>
<keyword evidence="16 21" id="KW-0407">Ion channel</keyword>
<reference evidence="28" key="3">
    <citation type="submission" date="2025-09" db="UniProtKB">
        <authorList>
            <consortium name="Ensembl"/>
        </authorList>
    </citation>
    <scope>IDENTIFICATION</scope>
</reference>
<evidence type="ECO:0000313" key="29">
    <source>
        <dbReference type="Proteomes" id="UP000314980"/>
    </source>
</evidence>
<feature type="compositionally biased region" description="Basic residues" evidence="23">
    <location>
        <begin position="500"/>
        <end position="510"/>
    </location>
</feature>
<evidence type="ECO:0000256" key="12">
    <source>
        <dbReference type="ARBA" id="ARBA00023136"/>
    </source>
</evidence>
<feature type="region of interest" description="Disordered" evidence="23">
    <location>
        <begin position="1966"/>
        <end position="2015"/>
    </location>
</feature>
<evidence type="ECO:0000256" key="22">
    <source>
        <dbReference type="SAM" id="Coils"/>
    </source>
</evidence>
<dbReference type="InterPro" id="IPR044564">
    <property type="entry name" value="Na_chnl_inactivation_gate"/>
</dbReference>
<dbReference type="PROSITE" id="PS50096">
    <property type="entry name" value="IQ"/>
    <property type="match status" value="1"/>
</dbReference>
<comment type="caution">
    <text evidence="21">Lacks conserved residue(s) required for the propagation of feature annotation.</text>
</comment>
<evidence type="ECO:0000259" key="24">
    <source>
        <dbReference type="Pfam" id="PF00520"/>
    </source>
</evidence>
<reference evidence="29" key="1">
    <citation type="submission" date="2015-09" db="EMBL/GenBank/DDBJ databases">
        <authorList>
            <person name="Sai Rama Sridatta P."/>
        </authorList>
    </citation>
    <scope>NUCLEOTIDE SEQUENCE [LARGE SCALE GENOMIC DNA]</scope>
</reference>
<comment type="subcellular location">
    <subcellularLocation>
        <location evidence="1 21">Cell membrane</location>
        <topology evidence="1 21">Multi-pass membrane protein</topology>
    </subcellularLocation>
</comment>
<feature type="transmembrane region" description="Helical" evidence="21">
    <location>
        <begin position="1764"/>
        <end position="1787"/>
    </location>
</feature>
<keyword evidence="4" id="KW-1003">Cell membrane</keyword>
<dbReference type="PANTHER" id="PTHR10037:SF278">
    <property type="entry name" value="SODIUM CHANNEL PROTEIN TYPE 2 SUBUNIT ALPHA"/>
    <property type="match status" value="1"/>
</dbReference>
<proteinExistence type="inferred from homology"/>
<reference evidence="28" key="2">
    <citation type="submission" date="2025-08" db="UniProtKB">
        <authorList>
            <consortium name="Ensembl"/>
        </authorList>
    </citation>
    <scope>IDENTIFICATION</scope>
</reference>
<dbReference type="InterPro" id="IPR058542">
    <property type="entry name" value="IQ_SCN5A_C"/>
</dbReference>
<comment type="subunit">
    <text evidence="20">Voltage-gated sodium (Nav) channels consist of an ion-conducting alpha subunit which is functional on its own associated with regulatory beta subunits.</text>
</comment>
<gene>
    <name evidence="28" type="primary">scn1lab</name>
</gene>
<dbReference type="FunFam" id="1.10.287.70:FF:000006">
    <property type="entry name" value="Sodium channel protein"/>
    <property type="match status" value="1"/>
</dbReference>